<dbReference type="PROSITE" id="PS51502">
    <property type="entry name" value="S_R_A_B_BARREL"/>
    <property type="match status" value="1"/>
</dbReference>
<dbReference type="PANTHER" id="PTHR33178">
    <property type="match status" value="1"/>
</dbReference>
<dbReference type="RefSeq" id="WP_182413745.1">
    <property type="nucleotide sequence ID" value="NZ_CP055153.1"/>
</dbReference>
<proteinExistence type="predicted"/>
<evidence type="ECO:0000259" key="2">
    <source>
        <dbReference type="PROSITE" id="PS51502"/>
    </source>
</evidence>
<evidence type="ECO:0000256" key="1">
    <source>
        <dbReference type="ARBA" id="ARBA00011738"/>
    </source>
</evidence>
<dbReference type="EMBL" id="CP055153">
    <property type="protein sequence ID" value="QMU31309.1"/>
    <property type="molecule type" value="Genomic_DNA"/>
</dbReference>
<organism evidence="3 4">
    <name type="scientific">Adhaeribacter radiodurans</name>
    <dbReference type="NCBI Taxonomy" id="2745197"/>
    <lineage>
        <taxon>Bacteria</taxon>
        <taxon>Pseudomonadati</taxon>
        <taxon>Bacteroidota</taxon>
        <taxon>Cytophagia</taxon>
        <taxon>Cytophagales</taxon>
        <taxon>Hymenobacteraceae</taxon>
        <taxon>Adhaeribacter</taxon>
    </lineage>
</organism>
<evidence type="ECO:0000313" key="3">
    <source>
        <dbReference type="EMBL" id="QMU31309.1"/>
    </source>
</evidence>
<dbReference type="SMART" id="SM00886">
    <property type="entry name" value="Dabb"/>
    <property type="match status" value="1"/>
</dbReference>
<dbReference type="InterPro" id="IPR044662">
    <property type="entry name" value="HS1/DABB1-like"/>
</dbReference>
<dbReference type="PANTHER" id="PTHR33178:SF10">
    <property type="entry name" value="STRESS-RESPONSE A_B BARREL DOMAIN-CONTAINING PROTEIN"/>
    <property type="match status" value="1"/>
</dbReference>
<dbReference type="AlphaFoldDB" id="A0A7L7LFY6"/>
<dbReference type="KEGG" id="add:HUW48_26220"/>
<dbReference type="InterPro" id="IPR013097">
    <property type="entry name" value="Dabb"/>
</dbReference>
<dbReference type="SUPFAM" id="SSF54909">
    <property type="entry name" value="Dimeric alpha+beta barrel"/>
    <property type="match status" value="1"/>
</dbReference>
<gene>
    <name evidence="3" type="ORF">HUW48_26220</name>
</gene>
<dbReference type="Gene3D" id="3.30.70.100">
    <property type="match status" value="1"/>
</dbReference>
<feature type="domain" description="Stress-response A/B barrel" evidence="2">
    <location>
        <begin position="31"/>
        <end position="127"/>
    </location>
</feature>
<sequence>MNKLFGTGLTVLAFSAFFFLSTALIAKKEQVRHVVVFKFKPTATPAQIAQVTQELGALKSKIPGIISFEHGVNDSPEKKNLGFTHVYLITFENAAARDTYLPHPEHKKFGQLLGKLGIMEDVFVVDYAPEAK</sequence>
<evidence type="ECO:0000313" key="4">
    <source>
        <dbReference type="Proteomes" id="UP000514509"/>
    </source>
</evidence>
<accession>A0A7L7LFY6</accession>
<keyword evidence="4" id="KW-1185">Reference proteome</keyword>
<protein>
    <submittedName>
        <fullName evidence="3">Dabb family protein</fullName>
    </submittedName>
</protein>
<name>A0A7L7LFY6_9BACT</name>
<dbReference type="Pfam" id="PF07876">
    <property type="entry name" value="Dabb"/>
    <property type="match status" value="1"/>
</dbReference>
<comment type="subunit">
    <text evidence="1">Homodimer.</text>
</comment>
<reference evidence="3 4" key="1">
    <citation type="submission" date="2020-08" db="EMBL/GenBank/DDBJ databases">
        <title>Adhaeribacter dokdonensis sp. nov., isolated from the rhizosphere of Elymus tsukushiensis, a plant native to the Dokdo Islands, Republic of Korea.</title>
        <authorList>
            <person name="Ghim S.Y."/>
        </authorList>
    </citation>
    <scope>NUCLEOTIDE SEQUENCE [LARGE SCALE GENOMIC DNA]</scope>
    <source>
        <strain evidence="3 4">KUDC8001</strain>
    </source>
</reference>
<dbReference type="InterPro" id="IPR011008">
    <property type="entry name" value="Dimeric_a/b-barrel"/>
</dbReference>
<dbReference type="Proteomes" id="UP000514509">
    <property type="component" value="Chromosome"/>
</dbReference>